<dbReference type="RefSeq" id="WP_177135239.1">
    <property type="nucleotide sequence ID" value="NZ_VYGV01000006.1"/>
</dbReference>
<organism evidence="1 2">
    <name type="scientific">Hydrogenophaga aromaticivorans</name>
    <dbReference type="NCBI Taxonomy" id="2610898"/>
    <lineage>
        <taxon>Bacteria</taxon>
        <taxon>Pseudomonadati</taxon>
        <taxon>Pseudomonadota</taxon>
        <taxon>Betaproteobacteria</taxon>
        <taxon>Burkholderiales</taxon>
        <taxon>Comamonadaceae</taxon>
        <taxon>Hydrogenophaga</taxon>
    </lineage>
</organism>
<gene>
    <name evidence="1" type="ORF">F3K02_09045</name>
</gene>
<name>A0A7Y8KXK7_9BURK</name>
<evidence type="ECO:0000313" key="2">
    <source>
        <dbReference type="Proteomes" id="UP000545507"/>
    </source>
</evidence>
<comment type="caution">
    <text evidence="1">The sequence shown here is derived from an EMBL/GenBank/DDBJ whole genome shotgun (WGS) entry which is preliminary data.</text>
</comment>
<dbReference type="Proteomes" id="UP000545507">
    <property type="component" value="Unassembled WGS sequence"/>
</dbReference>
<dbReference type="AlphaFoldDB" id="A0A7Y8KXK7"/>
<evidence type="ECO:0000313" key="1">
    <source>
        <dbReference type="EMBL" id="NWF45391.1"/>
    </source>
</evidence>
<sequence>MSLMDTLGNGQWLKDNEDKVKAMLPETWTHVANLNGLQLGFRMKLLGIDWRSEDEFGRVMAFLERIGIMMRDGLNVKRNPHSIFKD</sequence>
<reference evidence="1 2" key="1">
    <citation type="submission" date="2019-09" db="EMBL/GenBank/DDBJ databases">
        <title>Hydrogenophaga aromatica sp. nov., isolated from a para-xylene-degrading enrichment culture.</title>
        <authorList>
            <person name="Tancsics A."/>
            <person name="Banerjee S."/>
        </authorList>
    </citation>
    <scope>NUCLEOTIDE SEQUENCE [LARGE SCALE GENOMIC DNA]</scope>
    <source>
        <strain evidence="1 2">D2P1</strain>
    </source>
</reference>
<protein>
    <submittedName>
        <fullName evidence="1">Uncharacterized protein</fullName>
    </submittedName>
</protein>
<dbReference type="EMBL" id="VYGV01000006">
    <property type="protein sequence ID" value="NWF45391.1"/>
    <property type="molecule type" value="Genomic_DNA"/>
</dbReference>
<accession>A0A7Y8KXK7</accession>
<proteinExistence type="predicted"/>
<keyword evidence="2" id="KW-1185">Reference proteome</keyword>